<feature type="region of interest" description="Disordered" evidence="5">
    <location>
        <begin position="1"/>
        <end position="102"/>
    </location>
</feature>
<evidence type="ECO:0000313" key="8">
    <source>
        <dbReference type="Proteomes" id="UP001283341"/>
    </source>
</evidence>
<dbReference type="GO" id="GO:0033186">
    <property type="term" value="C:CAF-1 complex"/>
    <property type="evidence" value="ECO:0007669"/>
    <property type="project" value="TreeGrafter"/>
</dbReference>
<evidence type="ECO:0000256" key="2">
    <source>
        <dbReference type="ARBA" id="ARBA00022763"/>
    </source>
</evidence>
<feature type="compositionally biased region" description="Polar residues" evidence="5">
    <location>
        <begin position="555"/>
        <end position="574"/>
    </location>
</feature>
<keyword evidence="3" id="KW-0234">DNA repair</keyword>
<dbReference type="GO" id="GO:0006334">
    <property type="term" value="P:nucleosome assembly"/>
    <property type="evidence" value="ECO:0007669"/>
    <property type="project" value="TreeGrafter"/>
</dbReference>
<evidence type="ECO:0000256" key="1">
    <source>
        <dbReference type="ARBA" id="ARBA00004123"/>
    </source>
</evidence>
<keyword evidence="2" id="KW-0227">DNA damage</keyword>
<evidence type="ECO:0000313" key="7">
    <source>
        <dbReference type="EMBL" id="KAK3325565.1"/>
    </source>
</evidence>
<organism evidence="7 8">
    <name type="scientific">Apodospora peruviana</name>
    <dbReference type="NCBI Taxonomy" id="516989"/>
    <lineage>
        <taxon>Eukaryota</taxon>
        <taxon>Fungi</taxon>
        <taxon>Dikarya</taxon>
        <taxon>Ascomycota</taxon>
        <taxon>Pezizomycotina</taxon>
        <taxon>Sordariomycetes</taxon>
        <taxon>Sordariomycetidae</taxon>
        <taxon>Sordariales</taxon>
        <taxon>Lasiosphaeriaceae</taxon>
        <taxon>Apodospora</taxon>
    </lineage>
</organism>
<evidence type="ECO:0000256" key="5">
    <source>
        <dbReference type="SAM" id="MobiDB-lite"/>
    </source>
</evidence>
<keyword evidence="8" id="KW-1185">Reference proteome</keyword>
<name>A0AAE0MB20_9PEZI</name>
<dbReference type="Pfam" id="PF12253">
    <property type="entry name" value="CAF1A_dimeriz"/>
    <property type="match status" value="1"/>
</dbReference>
<comment type="caution">
    <text evidence="7">The sequence shown here is derived from an EMBL/GenBank/DDBJ whole genome shotgun (WGS) entry which is preliminary data.</text>
</comment>
<feature type="compositionally biased region" description="Basic and acidic residues" evidence="5">
    <location>
        <begin position="161"/>
        <end position="226"/>
    </location>
</feature>
<dbReference type="Proteomes" id="UP001283341">
    <property type="component" value="Unassembled WGS sequence"/>
</dbReference>
<reference evidence="7" key="1">
    <citation type="journal article" date="2023" name="Mol. Phylogenet. Evol.">
        <title>Genome-scale phylogeny and comparative genomics of the fungal order Sordariales.</title>
        <authorList>
            <person name="Hensen N."/>
            <person name="Bonometti L."/>
            <person name="Westerberg I."/>
            <person name="Brannstrom I.O."/>
            <person name="Guillou S."/>
            <person name="Cros-Aarteil S."/>
            <person name="Calhoun S."/>
            <person name="Haridas S."/>
            <person name="Kuo A."/>
            <person name="Mondo S."/>
            <person name="Pangilinan J."/>
            <person name="Riley R."/>
            <person name="LaButti K."/>
            <person name="Andreopoulos B."/>
            <person name="Lipzen A."/>
            <person name="Chen C."/>
            <person name="Yan M."/>
            <person name="Daum C."/>
            <person name="Ng V."/>
            <person name="Clum A."/>
            <person name="Steindorff A."/>
            <person name="Ohm R.A."/>
            <person name="Martin F."/>
            <person name="Silar P."/>
            <person name="Natvig D.O."/>
            <person name="Lalanne C."/>
            <person name="Gautier V."/>
            <person name="Ament-Velasquez S.L."/>
            <person name="Kruys A."/>
            <person name="Hutchinson M.I."/>
            <person name="Powell A.J."/>
            <person name="Barry K."/>
            <person name="Miller A.N."/>
            <person name="Grigoriev I.V."/>
            <person name="Debuchy R."/>
            <person name="Gladieux P."/>
            <person name="Hiltunen Thoren M."/>
            <person name="Johannesson H."/>
        </authorList>
    </citation>
    <scope>NUCLEOTIDE SEQUENCE</scope>
    <source>
        <strain evidence="7">CBS 118394</strain>
    </source>
</reference>
<feature type="compositionally biased region" description="Low complexity" evidence="5">
    <location>
        <begin position="131"/>
        <end position="146"/>
    </location>
</feature>
<proteinExistence type="predicted"/>
<dbReference type="GO" id="GO:0005634">
    <property type="term" value="C:nucleus"/>
    <property type="evidence" value="ECO:0007669"/>
    <property type="project" value="UniProtKB-SubCell"/>
</dbReference>
<feature type="region of interest" description="Disordered" evidence="5">
    <location>
        <begin position="555"/>
        <end position="577"/>
    </location>
</feature>
<dbReference type="PANTHER" id="PTHR15272:SF0">
    <property type="entry name" value="CHROMATIN ASSEMBLY FACTOR 1 SUBUNIT A"/>
    <property type="match status" value="1"/>
</dbReference>
<reference evidence="7" key="2">
    <citation type="submission" date="2023-06" db="EMBL/GenBank/DDBJ databases">
        <authorList>
            <consortium name="Lawrence Berkeley National Laboratory"/>
            <person name="Haridas S."/>
            <person name="Hensen N."/>
            <person name="Bonometti L."/>
            <person name="Westerberg I."/>
            <person name="Brannstrom I.O."/>
            <person name="Guillou S."/>
            <person name="Cros-Aarteil S."/>
            <person name="Calhoun S."/>
            <person name="Kuo A."/>
            <person name="Mondo S."/>
            <person name="Pangilinan J."/>
            <person name="Riley R."/>
            <person name="Labutti K."/>
            <person name="Andreopoulos B."/>
            <person name="Lipzen A."/>
            <person name="Chen C."/>
            <person name="Yanf M."/>
            <person name="Daum C."/>
            <person name="Ng V."/>
            <person name="Clum A."/>
            <person name="Steindorff A."/>
            <person name="Ohm R."/>
            <person name="Martin F."/>
            <person name="Silar P."/>
            <person name="Natvig D."/>
            <person name="Lalanne C."/>
            <person name="Gautier V."/>
            <person name="Ament-Velasquez S.L."/>
            <person name="Kruys A."/>
            <person name="Hutchinson M.I."/>
            <person name="Powell A.J."/>
            <person name="Barry K."/>
            <person name="Miller A.N."/>
            <person name="Grigoriev I.V."/>
            <person name="Debuchy R."/>
            <person name="Gladieux P."/>
            <person name="Thoren M.H."/>
            <person name="Johannesson H."/>
        </authorList>
    </citation>
    <scope>NUCLEOTIDE SEQUENCE</scope>
    <source>
        <strain evidence="7">CBS 118394</strain>
    </source>
</reference>
<evidence type="ECO:0000256" key="3">
    <source>
        <dbReference type="ARBA" id="ARBA00023204"/>
    </source>
</evidence>
<dbReference type="GO" id="GO:0006281">
    <property type="term" value="P:DNA repair"/>
    <property type="evidence" value="ECO:0007669"/>
    <property type="project" value="UniProtKB-KW"/>
</dbReference>
<evidence type="ECO:0000256" key="4">
    <source>
        <dbReference type="ARBA" id="ARBA00023242"/>
    </source>
</evidence>
<dbReference type="InterPro" id="IPR022043">
    <property type="entry name" value="CAF1A_DD"/>
</dbReference>
<feature type="region of interest" description="Disordered" evidence="5">
    <location>
        <begin position="434"/>
        <end position="468"/>
    </location>
</feature>
<feature type="compositionally biased region" description="Low complexity" evidence="5">
    <location>
        <begin position="83"/>
        <end position="102"/>
    </location>
</feature>
<evidence type="ECO:0000259" key="6">
    <source>
        <dbReference type="Pfam" id="PF12253"/>
    </source>
</evidence>
<accession>A0AAE0MB20</accession>
<dbReference type="AlphaFoldDB" id="A0AAE0MB20"/>
<feature type="domain" description="Chromatin assembly factor 1 subunit A dimerization" evidence="6">
    <location>
        <begin position="387"/>
        <end position="461"/>
    </location>
</feature>
<dbReference type="PANTHER" id="PTHR15272">
    <property type="entry name" value="CHROMATIN ASSEMBLY FACTOR 1 SUBUNIT A CAF-1 SUBUNIT A"/>
    <property type="match status" value="1"/>
</dbReference>
<gene>
    <name evidence="7" type="ORF">B0H66DRAFT_529594</name>
</gene>
<sequence>MPLFEMSANLQELEAGGARKRSHSEFVKEEPGEPGSLENANRLVPLLSSLSDHDKENKVISSTPVGSAAATPHAKCSPGLTESGSSPPDGNSPSPTATPTRAPLAQSSIAHFVSIPISTQNTARMAAIPSTATTSAAATPITTTATKPSTCEAPVKKKRATSAEKAAKDAAEAARKAEAAKTKEEQKAAKEAEKNRKAQEMEQKRREKEEKKEQKRREKEAEEAKKARSQIKLTSMFKMAPSTPKKETAALKIENAEEMSPGGDGQANVTKEKSVYKQTFKPFFVKEHVKLADCLVPDEDTCIAKTRILEEWVDGNRGELPLGRFDPAEACQFLCYPTRRGRVYPSVSKIMAEYHGQAMTTPIDLTTESHNSQIRHTREALRSVPVKSLKFKEDVRPPYIGTISGLPAGVRSLNKIGRNPIRRDVLPLNYEYDSEAEWQEEDGEDVDDLDDDEDEADNDEEMDDFLDDSEDVGPARLLFSGGMEPESTGLCWENQKRLNDTAKMYKFRMEFILESLDHHSGINPFSNEYWAPQLRLKPVAAGNETSNKTTIIPSALSVSPRGSSKITTTSSESRIINPMAPPPVPPADAFQALTPKNSDGAKKPPQLLPADLQEELKFLLRSKPTLSKVGIVELFHSDHKCPRAQIKASFDALTEKVAKGVWKLKQEAEAT</sequence>
<protein>
    <submittedName>
        <fullName evidence="7">Chromatin assembly factor 1 subunit A-domain-containing protein</fullName>
    </submittedName>
</protein>
<keyword evidence="4" id="KW-0539">Nucleus</keyword>
<dbReference type="EMBL" id="JAUEDM010000002">
    <property type="protein sequence ID" value="KAK3325565.1"/>
    <property type="molecule type" value="Genomic_DNA"/>
</dbReference>
<feature type="region of interest" description="Disordered" evidence="5">
    <location>
        <begin position="131"/>
        <end position="231"/>
    </location>
</feature>
<comment type="subcellular location">
    <subcellularLocation>
        <location evidence="1">Nucleus</location>
    </subcellularLocation>
</comment>